<dbReference type="InterPro" id="IPR046964">
    <property type="entry name" value="RTN1-4"/>
</dbReference>
<keyword evidence="5 6" id="KW-0472">Membrane</keyword>
<feature type="transmembrane region" description="Helical" evidence="6">
    <location>
        <begin position="149"/>
        <end position="169"/>
    </location>
</feature>
<feature type="domain" description="Reticulon" evidence="7">
    <location>
        <begin position="21"/>
        <end position="175"/>
    </location>
</feature>
<accession>A0A448X1E6</accession>
<dbReference type="GO" id="GO:0030424">
    <property type="term" value="C:axon"/>
    <property type="evidence" value="ECO:0007669"/>
    <property type="project" value="TreeGrafter"/>
</dbReference>
<keyword evidence="3 6" id="KW-0256">Endoplasmic reticulum</keyword>
<feature type="transmembrane region" description="Helical" evidence="6">
    <location>
        <begin position="121"/>
        <end position="143"/>
    </location>
</feature>
<dbReference type="Proteomes" id="UP000784294">
    <property type="component" value="Unassembled WGS sequence"/>
</dbReference>
<name>A0A448X1E6_9PLAT</name>
<evidence type="ECO:0000256" key="1">
    <source>
        <dbReference type="ARBA" id="ARBA00004477"/>
    </source>
</evidence>
<evidence type="ECO:0000256" key="5">
    <source>
        <dbReference type="ARBA" id="ARBA00023136"/>
    </source>
</evidence>
<keyword evidence="9" id="KW-1185">Reference proteome</keyword>
<dbReference type="PROSITE" id="PS50845">
    <property type="entry name" value="RETICULON"/>
    <property type="match status" value="1"/>
</dbReference>
<evidence type="ECO:0000313" key="8">
    <source>
        <dbReference type="EMBL" id="VEL25405.1"/>
    </source>
</evidence>
<gene>
    <name evidence="8" type="ORF">PXEA_LOCUS18845</name>
</gene>
<evidence type="ECO:0000313" key="9">
    <source>
        <dbReference type="Proteomes" id="UP000784294"/>
    </source>
</evidence>
<organism evidence="8 9">
    <name type="scientific">Protopolystoma xenopodis</name>
    <dbReference type="NCBI Taxonomy" id="117903"/>
    <lineage>
        <taxon>Eukaryota</taxon>
        <taxon>Metazoa</taxon>
        <taxon>Spiralia</taxon>
        <taxon>Lophotrochozoa</taxon>
        <taxon>Platyhelminthes</taxon>
        <taxon>Monogenea</taxon>
        <taxon>Polyopisthocotylea</taxon>
        <taxon>Polystomatidea</taxon>
        <taxon>Polystomatidae</taxon>
        <taxon>Protopolystoma</taxon>
    </lineage>
</organism>
<feature type="transmembrane region" description="Helical" evidence="6">
    <location>
        <begin position="41"/>
        <end position="67"/>
    </location>
</feature>
<dbReference type="PANTHER" id="PTHR45799:SF2">
    <property type="entry name" value="RETICULON-LIKE PROTEIN"/>
    <property type="match status" value="1"/>
</dbReference>
<dbReference type="EMBL" id="CAAALY010073726">
    <property type="protein sequence ID" value="VEL25405.1"/>
    <property type="molecule type" value="Genomic_DNA"/>
</dbReference>
<dbReference type="AlphaFoldDB" id="A0A448X1E6"/>
<comment type="caution">
    <text evidence="8">The sequence shown here is derived from an EMBL/GenBank/DDBJ whole genome shotgun (WGS) entry which is preliminary data.</text>
</comment>
<sequence>MFVQNFHTQSGYANRAILFSVMDLIYWRQPASSGLLFGGLLLLQLSLILYSVISVFAYACLLCLLLVTSARFYYSFIVKSEENPFSKYLNQEIKIPHETSEKWARLGIDHLNDLISRIRSILLITNVMESFKFGILLYLLTYVGARFNFLTLCIVGKSTIYVLIIFLRIKNSTNT</sequence>
<dbReference type="Pfam" id="PF02453">
    <property type="entry name" value="Reticulon"/>
    <property type="match status" value="1"/>
</dbReference>
<dbReference type="PANTHER" id="PTHR45799">
    <property type="entry name" value="RETICULON-LIKE PROTEIN"/>
    <property type="match status" value="1"/>
</dbReference>
<comment type="subcellular location">
    <subcellularLocation>
        <location evidence="1 6">Endoplasmic reticulum membrane</location>
        <topology evidence="1 6">Multi-pass membrane protein</topology>
    </subcellularLocation>
</comment>
<protein>
    <recommendedName>
        <fullName evidence="6">Reticulon-like protein</fullName>
    </recommendedName>
</protein>
<dbReference type="Gene3D" id="1.20.5.2480">
    <property type="match status" value="1"/>
</dbReference>
<evidence type="ECO:0000256" key="2">
    <source>
        <dbReference type="ARBA" id="ARBA00022692"/>
    </source>
</evidence>
<evidence type="ECO:0000256" key="3">
    <source>
        <dbReference type="ARBA" id="ARBA00022824"/>
    </source>
</evidence>
<evidence type="ECO:0000256" key="4">
    <source>
        <dbReference type="ARBA" id="ARBA00022989"/>
    </source>
</evidence>
<keyword evidence="4 6" id="KW-1133">Transmembrane helix</keyword>
<proteinExistence type="predicted"/>
<keyword evidence="2 6" id="KW-0812">Transmembrane</keyword>
<evidence type="ECO:0000259" key="7">
    <source>
        <dbReference type="PROSITE" id="PS50845"/>
    </source>
</evidence>
<evidence type="ECO:0000256" key="6">
    <source>
        <dbReference type="RuleBase" id="RU363132"/>
    </source>
</evidence>
<dbReference type="OrthoDB" id="567788at2759"/>
<dbReference type="GO" id="GO:0005789">
    <property type="term" value="C:endoplasmic reticulum membrane"/>
    <property type="evidence" value="ECO:0007669"/>
    <property type="project" value="UniProtKB-SubCell"/>
</dbReference>
<dbReference type="InterPro" id="IPR003388">
    <property type="entry name" value="Reticulon"/>
</dbReference>
<reference evidence="8" key="1">
    <citation type="submission" date="2018-11" db="EMBL/GenBank/DDBJ databases">
        <authorList>
            <consortium name="Pathogen Informatics"/>
        </authorList>
    </citation>
    <scope>NUCLEOTIDE SEQUENCE</scope>
</reference>